<comment type="caution">
    <text evidence="1">The sequence shown here is derived from an EMBL/GenBank/DDBJ whole genome shotgun (WGS) entry which is preliminary data.</text>
</comment>
<gene>
    <name evidence="1" type="ORF">EVAR_36468_1</name>
</gene>
<dbReference type="Proteomes" id="UP000299102">
    <property type="component" value="Unassembled WGS sequence"/>
</dbReference>
<proteinExistence type="predicted"/>
<evidence type="ECO:0000313" key="1">
    <source>
        <dbReference type="EMBL" id="GBP54253.1"/>
    </source>
</evidence>
<evidence type="ECO:0000313" key="2">
    <source>
        <dbReference type="Proteomes" id="UP000299102"/>
    </source>
</evidence>
<organism evidence="1 2">
    <name type="scientific">Eumeta variegata</name>
    <name type="common">Bagworm moth</name>
    <name type="synonym">Eumeta japonica</name>
    <dbReference type="NCBI Taxonomy" id="151549"/>
    <lineage>
        <taxon>Eukaryota</taxon>
        <taxon>Metazoa</taxon>
        <taxon>Ecdysozoa</taxon>
        <taxon>Arthropoda</taxon>
        <taxon>Hexapoda</taxon>
        <taxon>Insecta</taxon>
        <taxon>Pterygota</taxon>
        <taxon>Neoptera</taxon>
        <taxon>Endopterygota</taxon>
        <taxon>Lepidoptera</taxon>
        <taxon>Glossata</taxon>
        <taxon>Ditrysia</taxon>
        <taxon>Tineoidea</taxon>
        <taxon>Psychidae</taxon>
        <taxon>Oiketicinae</taxon>
        <taxon>Eumeta</taxon>
    </lineage>
</organism>
<protein>
    <submittedName>
        <fullName evidence="1">Uncharacterized protein</fullName>
    </submittedName>
</protein>
<dbReference type="EMBL" id="BGZK01000642">
    <property type="protein sequence ID" value="GBP54253.1"/>
    <property type="molecule type" value="Genomic_DNA"/>
</dbReference>
<name>A0A4C1WTJ5_EUMVA</name>
<reference evidence="1 2" key="1">
    <citation type="journal article" date="2019" name="Commun. Biol.">
        <title>The bagworm genome reveals a unique fibroin gene that provides high tensile strength.</title>
        <authorList>
            <person name="Kono N."/>
            <person name="Nakamura H."/>
            <person name="Ohtoshi R."/>
            <person name="Tomita M."/>
            <person name="Numata K."/>
            <person name="Arakawa K."/>
        </authorList>
    </citation>
    <scope>NUCLEOTIDE SEQUENCE [LARGE SCALE GENOMIC DNA]</scope>
</reference>
<sequence length="143" mass="17573">MDMRDRKRRPLLFLRCRYYVWNVHGYEDETKEHYCTEILLLACLECMDMRIEKNRPLLFLRCRHFACLEVHGHEDRKRRPLLFLEMQKEETVTVLEMQVLCMSGMCMDMRMKRKEHYCTEIRLLCMSGVCMDMRIEKIDRYCS</sequence>
<keyword evidence="2" id="KW-1185">Reference proteome</keyword>
<accession>A0A4C1WTJ5</accession>
<dbReference type="AlphaFoldDB" id="A0A4C1WTJ5"/>